<evidence type="ECO:0000313" key="3">
    <source>
        <dbReference type="Proteomes" id="UP000187203"/>
    </source>
</evidence>
<feature type="compositionally biased region" description="Gly residues" evidence="1">
    <location>
        <begin position="12"/>
        <end position="21"/>
    </location>
</feature>
<feature type="region of interest" description="Disordered" evidence="1">
    <location>
        <begin position="1"/>
        <end position="167"/>
    </location>
</feature>
<organism evidence="2 3">
    <name type="scientific">Corchorus olitorius</name>
    <dbReference type="NCBI Taxonomy" id="93759"/>
    <lineage>
        <taxon>Eukaryota</taxon>
        <taxon>Viridiplantae</taxon>
        <taxon>Streptophyta</taxon>
        <taxon>Embryophyta</taxon>
        <taxon>Tracheophyta</taxon>
        <taxon>Spermatophyta</taxon>
        <taxon>Magnoliopsida</taxon>
        <taxon>eudicotyledons</taxon>
        <taxon>Gunneridae</taxon>
        <taxon>Pentapetalae</taxon>
        <taxon>rosids</taxon>
        <taxon>malvids</taxon>
        <taxon>Malvales</taxon>
        <taxon>Malvaceae</taxon>
        <taxon>Grewioideae</taxon>
        <taxon>Apeibeae</taxon>
        <taxon>Corchorus</taxon>
    </lineage>
</organism>
<feature type="compositionally biased region" description="Basic residues" evidence="1">
    <location>
        <begin position="156"/>
        <end position="167"/>
    </location>
</feature>
<sequence>AHGHRRAHALHGGPGTGGLGRGHAVRAGAGGCPGGRIWSRLRGGTRRGPPRLQHPGRPAGPGAQRLCRSGRRGADGGFQPAARPQQRRPVGQLQRGRRLCRAAARPGPARPARSQRQLHPGPRPQRGSARGRRRAHACRHRARTGSAGAGSLCRRPGLHRRPHGPAG</sequence>
<accession>A0A1R3L357</accession>
<gene>
    <name evidence="2" type="ORF">COLO4_01061</name>
</gene>
<reference evidence="3" key="1">
    <citation type="submission" date="2013-09" db="EMBL/GenBank/DDBJ databases">
        <title>Corchorus olitorius genome sequencing.</title>
        <authorList>
            <person name="Alam M."/>
            <person name="Haque M.S."/>
            <person name="Islam M.S."/>
            <person name="Emdad E.M."/>
            <person name="Islam M.M."/>
            <person name="Ahmed B."/>
            <person name="Halim A."/>
            <person name="Hossen Q.M.M."/>
            <person name="Hossain M.Z."/>
            <person name="Ahmed R."/>
            <person name="Khan M.M."/>
            <person name="Islam R."/>
            <person name="Rashid M.M."/>
            <person name="Khan S.A."/>
            <person name="Rahman M.S."/>
            <person name="Alam M."/>
            <person name="Yahiya A.S."/>
            <person name="Khan M.S."/>
            <person name="Azam M.S."/>
            <person name="Haque T."/>
            <person name="Lashkar M.Z.H."/>
            <person name="Akhand A.I."/>
            <person name="Morshed G."/>
            <person name="Roy S."/>
            <person name="Uddin K.S."/>
            <person name="Rabeya T."/>
            <person name="Hossain A.S."/>
            <person name="Chowdhury A."/>
            <person name="Snigdha A.R."/>
            <person name="Mortoza M.S."/>
            <person name="Matin S.A."/>
            <person name="Hoque S.M.E."/>
            <person name="Islam M.K."/>
            <person name="Roy D.K."/>
            <person name="Haider R."/>
            <person name="Moosa M.M."/>
            <person name="Elias S.M."/>
            <person name="Hasan A.M."/>
            <person name="Jahan S."/>
            <person name="Shafiuddin M."/>
            <person name="Mahmood N."/>
            <person name="Shommy N.S."/>
        </authorList>
    </citation>
    <scope>NUCLEOTIDE SEQUENCE [LARGE SCALE GENOMIC DNA]</scope>
    <source>
        <strain evidence="3">cv. O-4</strain>
    </source>
</reference>
<keyword evidence="3" id="KW-1185">Reference proteome</keyword>
<feature type="compositionally biased region" description="Low complexity" evidence="1">
    <location>
        <begin position="101"/>
        <end position="115"/>
    </location>
</feature>
<feature type="compositionally biased region" description="Basic residues" evidence="1">
    <location>
        <begin position="129"/>
        <end position="143"/>
    </location>
</feature>
<name>A0A1R3L357_9ROSI</name>
<comment type="caution">
    <text evidence="2">The sequence shown here is derived from an EMBL/GenBank/DDBJ whole genome shotgun (WGS) entry which is preliminary data.</text>
</comment>
<proteinExistence type="predicted"/>
<evidence type="ECO:0000313" key="2">
    <source>
        <dbReference type="EMBL" id="OMP13737.1"/>
    </source>
</evidence>
<protein>
    <submittedName>
        <fullName evidence="2">Uncharacterized protein</fullName>
    </submittedName>
</protein>
<dbReference type="Proteomes" id="UP000187203">
    <property type="component" value="Unassembled WGS sequence"/>
</dbReference>
<feature type="non-terminal residue" evidence="2">
    <location>
        <position position="1"/>
    </location>
</feature>
<dbReference type="AlphaFoldDB" id="A0A1R3L357"/>
<dbReference type="EMBL" id="AWUE01003414">
    <property type="protein sequence ID" value="OMP13737.1"/>
    <property type="molecule type" value="Genomic_DNA"/>
</dbReference>
<evidence type="ECO:0000256" key="1">
    <source>
        <dbReference type="SAM" id="MobiDB-lite"/>
    </source>
</evidence>